<dbReference type="SUPFAM" id="SSF50494">
    <property type="entry name" value="Trypsin-like serine proteases"/>
    <property type="match status" value="1"/>
</dbReference>
<feature type="signal peptide" evidence="6">
    <location>
        <begin position="1"/>
        <end position="17"/>
    </location>
</feature>
<dbReference type="PROSITE" id="PS00134">
    <property type="entry name" value="TRYPSIN_HIS"/>
    <property type="match status" value="1"/>
</dbReference>
<dbReference type="EMBL" id="JADBJN010000001">
    <property type="protein sequence ID" value="KAG5682317.1"/>
    <property type="molecule type" value="Genomic_DNA"/>
</dbReference>
<organism evidence="8 9">
    <name type="scientific">Polypedilum vanderplanki</name>
    <name type="common">Sleeping chironomid midge</name>
    <dbReference type="NCBI Taxonomy" id="319348"/>
    <lineage>
        <taxon>Eukaryota</taxon>
        <taxon>Metazoa</taxon>
        <taxon>Ecdysozoa</taxon>
        <taxon>Arthropoda</taxon>
        <taxon>Hexapoda</taxon>
        <taxon>Insecta</taxon>
        <taxon>Pterygota</taxon>
        <taxon>Neoptera</taxon>
        <taxon>Endopterygota</taxon>
        <taxon>Diptera</taxon>
        <taxon>Nematocera</taxon>
        <taxon>Chironomoidea</taxon>
        <taxon>Chironomidae</taxon>
        <taxon>Chironominae</taxon>
        <taxon>Polypedilum</taxon>
        <taxon>Polypedilum</taxon>
    </lineage>
</organism>
<dbReference type="CDD" id="cd00190">
    <property type="entry name" value="Tryp_SPc"/>
    <property type="match status" value="1"/>
</dbReference>
<dbReference type="InterPro" id="IPR018114">
    <property type="entry name" value="TRYPSIN_HIS"/>
</dbReference>
<evidence type="ECO:0000313" key="9">
    <source>
        <dbReference type="Proteomes" id="UP001107558"/>
    </source>
</evidence>
<evidence type="ECO:0000256" key="5">
    <source>
        <dbReference type="ARBA" id="ARBA00024195"/>
    </source>
</evidence>
<evidence type="ECO:0000259" key="7">
    <source>
        <dbReference type="PROSITE" id="PS50240"/>
    </source>
</evidence>
<name>A0A9J6CK29_POLVA</name>
<evidence type="ECO:0000256" key="2">
    <source>
        <dbReference type="ARBA" id="ARBA00022801"/>
    </source>
</evidence>
<comment type="similarity">
    <text evidence="5">Belongs to the peptidase S1 family. CLIP subfamily.</text>
</comment>
<accession>A0A9J6CK29</accession>
<comment type="caution">
    <text evidence="8">The sequence shown here is derived from an EMBL/GenBank/DDBJ whole genome shotgun (WGS) entry which is preliminary data.</text>
</comment>
<dbReference type="SMART" id="SM00020">
    <property type="entry name" value="Tryp_SPc"/>
    <property type="match status" value="1"/>
</dbReference>
<keyword evidence="2" id="KW-0378">Hydrolase</keyword>
<keyword evidence="4" id="KW-1015">Disulfide bond</keyword>
<gene>
    <name evidence="8" type="ORF">PVAND_011676</name>
</gene>
<dbReference type="GO" id="GO:0004252">
    <property type="term" value="F:serine-type endopeptidase activity"/>
    <property type="evidence" value="ECO:0007669"/>
    <property type="project" value="InterPro"/>
</dbReference>
<proteinExistence type="inferred from homology"/>
<dbReference type="InterPro" id="IPR050430">
    <property type="entry name" value="Peptidase_S1"/>
</dbReference>
<dbReference type="PROSITE" id="PS50240">
    <property type="entry name" value="TRYPSIN_DOM"/>
    <property type="match status" value="1"/>
</dbReference>
<keyword evidence="3" id="KW-0720">Serine protease</keyword>
<evidence type="ECO:0000313" key="8">
    <source>
        <dbReference type="EMBL" id="KAG5682317.1"/>
    </source>
</evidence>
<dbReference type="GO" id="GO:0006508">
    <property type="term" value="P:proteolysis"/>
    <property type="evidence" value="ECO:0007669"/>
    <property type="project" value="UniProtKB-KW"/>
</dbReference>
<protein>
    <recommendedName>
        <fullName evidence="7">Peptidase S1 domain-containing protein</fullName>
    </recommendedName>
</protein>
<keyword evidence="9" id="KW-1185">Reference proteome</keyword>
<dbReference type="InterPro" id="IPR001254">
    <property type="entry name" value="Trypsin_dom"/>
</dbReference>
<dbReference type="PRINTS" id="PR00722">
    <property type="entry name" value="CHYMOTRYPSIN"/>
</dbReference>
<evidence type="ECO:0000256" key="6">
    <source>
        <dbReference type="SAM" id="SignalP"/>
    </source>
</evidence>
<reference evidence="8" key="1">
    <citation type="submission" date="2021-03" db="EMBL/GenBank/DDBJ databases">
        <title>Chromosome level genome of the anhydrobiotic midge Polypedilum vanderplanki.</title>
        <authorList>
            <person name="Yoshida Y."/>
            <person name="Kikawada T."/>
            <person name="Gusev O."/>
        </authorList>
    </citation>
    <scope>NUCLEOTIDE SEQUENCE</scope>
    <source>
        <strain evidence="8">NIAS01</strain>
        <tissue evidence="8">Whole body or cell culture</tissue>
    </source>
</reference>
<dbReference type="Proteomes" id="UP001107558">
    <property type="component" value="Chromosome 1"/>
</dbReference>
<dbReference type="OrthoDB" id="10059102at2759"/>
<evidence type="ECO:0000256" key="3">
    <source>
        <dbReference type="ARBA" id="ARBA00022825"/>
    </source>
</evidence>
<feature type="chain" id="PRO_5039932793" description="Peptidase S1 domain-containing protein" evidence="6">
    <location>
        <begin position="18"/>
        <end position="268"/>
    </location>
</feature>
<keyword evidence="1" id="KW-0645">Protease</keyword>
<dbReference type="InterPro" id="IPR001314">
    <property type="entry name" value="Peptidase_S1A"/>
</dbReference>
<evidence type="ECO:0000256" key="1">
    <source>
        <dbReference type="ARBA" id="ARBA00022670"/>
    </source>
</evidence>
<dbReference type="PANTHER" id="PTHR24276:SF91">
    <property type="entry name" value="AT26814P-RELATED"/>
    <property type="match status" value="1"/>
</dbReference>
<dbReference type="InterPro" id="IPR009003">
    <property type="entry name" value="Peptidase_S1_PA"/>
</dbReference>
<sequence length="268" mass="29389">MKTIIFVLSFTFLIISAQREQEIVNNRIVNGQDADISDFPHALSLLDLGRYICGASVISRNFALSAAHCLARNAPPTIYTLTGGSTNRLVGSIVFHVINYTNHPQYRTIRLSTGQVIWDHDVSVIEIDGNPSFEGHNNVRPTLLPNVCTSDCCGVCEGTVVTIAGWGRTHLGTIPMILQKLNQTIVNHESCGPFWENEITDRMFCVTATFYDSCDGDSGSGILNIDRHNQLGYVSFGSIICGDGSAPAVYGRLEHPEIRNFVREISGV</sequence>
<evidence type="ECO:0000256" key="4">
    <source>
        <dbReference type="ARBA" id="ARBA00023157"/>
    </source>
</evidence>
<dbReference type="Gene3D" id="2.40.10.10">
    <property type="entry name" value="Trypsin-like serine proteases"/>
    <property type="match status" value="1"/>
</dbReference>
<feature type="domain" description="Peptidase S1" evidence="7">
    <location>
        <begin position="28"/>
        <end position="267"/>
    </location>
</feature>
<dbReference type="InterPro" id="IPR043504">
    <property type="entry name" value="Peptidase_S1_PA_chymotrypsin"/>
</dbReference>
<dbReference type="PANTHER" id="PTHR24276">
    <property type="entry name" value="POLYSERASE-RELATED"/>
    <property type="match status" value="1"/>
</dbReference>
<keyword evidence="6" id="KW-0732">Signal</keyword>
<dbReference type="Pfam" id="PF00089">
    <property type="entry name" value="Trypsin"/>
    <property type="match status" value="1"/>
</dbReference>
<dbReference type="AlphaFoldDB" id="A0A9J6CK29"/>